<name>A0A1Q9F0G6_SYMMI</name>
<keyword evidence="3" id="KW-1185">Reference proteome</keyword>
<accession>A0A1Q9F0G6</accession>
<proteinExistence type="predicted"/>
<feature type="region of interest" description="Disordered" evidence="1">
    <location>
        <begin position="53"/>
        <end position="90"/>
    </location>
</feature>
<evidence type="ECO:0000313" key="2">
    <source>
        <dbReference type="EMBL" id="OLQ13165.1"/>
    </source>
</evidence>
<sequence length="182" mass="19214">MFGALCRSPALPRAAAVQVRASLPLRPGPPPRISHRADVRCFAATAAIGLAMPPKSKAKAKATQKRPAPKAGEGKPKKAAKKEEAATPLNHVDVDESKAAQVILELRGSCKEGAKAGSPEWVKEIIDCEHGRRALGLVFAAALGLEAALSGEFEKDYFAEIAKFVQQERARGPVHPPADKAG</sequence>
<feature type="compositionally biased region" description="Basic residues" evidence="1">
    <location>
        <begin position="56"/>
        <end position="68"/>
    </location>
</feature>
<dbReference type="EMBL" id="LSRX01000032">
    <property type="protein sequence ID" value="OLQ13165.1"/>
    <property type="molecule type" value="Genomic_DNA"/>
</dbReference>
<dbReference type="Proteomes" id="UP000186817">
    <property type="component" value="Unassembled WGS sequence"/>
</dbReference>
<dbReference type="AlphaFoldDB" id="A0A1Q9F0G6"/>
<feature type="compositionally biased region" description="Basic and acidic residues" evidence="1">
    <location>
        <begin position="72"/>
        <end position="85"/>
    </location>
</feature>
<reference evidence="2 3" key="1">
    <citation type="submission" date="2016-02" db="EMBL/GenBank/DDBJ databases">
        <title>Genome analysis of coral dinoflagellate symbionts highlights evolutionary adaptations to a symbiotic lifestyle.</title>
        <authorList>
            <person name="Aranda M."/>
            <person name="Li Y."/>
            <person name="Liew Y.J."/>
            <person name="Baumgarten S."/>
            <person name="Simakov O."/>
            <person name="Wilson M."/>
            <person name="Piel J."/>
            <person name="Ashoor H."/>
            <person name="Bougouffa S."/>
            <person name="Bajic V.B."/>
            <person name="Ryu T."/>
            <person name="Ravasi T."/>
            <person name="Bayer T."/>
            <person name="Micklem G."/>
            <person name="Kim H."/>
            <person name="Bhak J."/>
            <person name="Lajeunesse T.C."/>
            <person name="Voolstra C.R."/>
        </authorList>
    </citation>
    <scope>NUCLEOTIDE SEQUENCE [LARGE SCALE GENOMIC DNA]</scope>
    <source>
        <strain evidence="2 3">CCMP2467</strain>
    </source>
</reference>
<protein>
    <submittedName>
        <fullName evidence="2">Uncharacterized protein</fullName>
    </submittedName>
</protein>
<comment type="caution">
    <text evidence="2">The sequence shown here is derived from an EMBL/GenBank/DDBJ whole genome shotgun (WGS) entry which is preliminary data.</text>
</comment>
<evidence type="ECO:0000256" key="1">
    <source>
        <dbReference type="SAM" id="MobiDB-lite"/>
    </source>
</evidence>
<evidence type="ECO:0000313" key="3">
    <source>
        <dbReference type="Proteomes" id="UP000186817"/>
    </source>
</evidence>
<gene>
    <name evidence="2" type="ORF">AK812_SmicGene2877</name>
</gene>
<organism evidence="2 3">
    <name type="scientific">Symbiodinium microadriaticum</name>
    <name type="common">Dinoflagellate</name>
    <name type="synonym">Zooxanthella microadriatica</name>
    <dbReference type="NCBI Taxonomy" id="2951"/>
    <lineage>
        <taxon>Eukaryota</taxon>
        <taxon>Sar</taxon>
        <taxon>Alveolata</taxon>
        <taxon>Dinophyceae</taxon>
        <taxon>Suessiales</taxon>
        <taxon>Symbiodiniaceae</taxon>
        <taxon>Symbiodinium</taxon>
    </lineage>
</organism>